<accession>A0AAE3LQB7</accession>
<dbReference type="InterPro" id="IPR014710">
    <property type="entry name" value="RmlC-like_jellyroll"/>
</dbReference>
<dbReference type="InterPro" id="IPR011051">
    <property type="entry name" value="RmlC_Cupin_sf"/>
</dbReference>
<evidence type="ECO:0000313" key="2">
    <source>
        <dbReference type="Proteomes" id="UP001208041"/>
    </source>
</evidence>
<sequence length="178" mass="19876">MPSLERFVEQCRDAVRSGDGRKEVTEILREYLADVDGVMKELGPPEKAGLMPLFKADDLTIINVVWQPGMTIPPHNHEMWANIGIYSGREDNIFWRRIKDDPDGHIEAAGATALSAGEVAPLGKDIIHSVTNPIPRLTGAIHVYGGDFFEAERSEWDPEALEERKLDIEALKARFADN</sequence>
<dbReference type="Gene3D" id="2.60.120.10">
    <property type="entry name" value="Jelly Rolls"/>
    <property type="match status" value="1"/>
</dbReference>
<protein>
    <recommendedName>
        <fullName evidence="3">Metal-dependent protein of the double-stranded beta helix superfamily-like protein</fullName>
    </recommendedName>
</protein>
<dbReference type="Proteomes" id="UP001208041">
    <property type="component" value="Unassembled WGS sequence"/>
</dbReference>
<dbReference type="EMBL" id="JAOYFC010000001">
    <property type="protein sequence ID" value="MCV6823318.1"/>
    <property type="molecule type" value="Genomic_DNA"/>
</dbReference>
<evidence type="ECO:0008006" key="3">
    <source>
        <dbReference type="Google" id="ProtNLM"/>
    </source>
</evidence>
<reference evidence="1" key="1">
    <citation type="submission" date="2022-10" db="EMBL/GenBank/DDBJ databases">
        <authorList>
            <person name="Yue Y."/>
        </authorList>
    </citation>
    <scope>NUCLEOTIDE SEQUENCE</scope>
    <source>
        <strain evidence="1">Z654</strain>
    </source>
</reference>
<evidence type="ECO:0000313" key="1">
    <source>
        <dbReference type="EMBL" id="MCV6823318.1"/>
    </source>
</evidence>
<dbReference type="SUPFAM" id="SSF51182">
    <property type="entry name" value="RmlC-like cupins"/>
    <property type="match status" value="1"/>
</dbReference>
<organism evidence="1 2">
    <name type="scientific">Halocynthiibacter halioticoli</name>
    <dbReference type="NCBI Taxonomy" id="2986804"/>
    <lineage>
        <taxon>Bacteria</taxon>
        <taxon>Pseudomonadati</taxon>
        <taxon>Pseudomonadota</taxon>
        <taxon>Alphaproteobacteria</taxon>
        <taxon>Rhodobacterales</taxon>
        <taxon>Paracoccaceae</taxon>
        <taxon>Halocynthiibacter</taxon>
    </lineage>
</organism>
<dbReference type="RefSeq" id="WP_263952160.1">
    <property type="nucleotide sequence ID" value="NZ_JAOYFC010000001.1"/>
</dbReference>
<proteinExistence type="predicted"/>
<comment type="caution">
    <text evidence="1">The sequence shown here is derived from an EMBL/GenBank/DDBJ whole genome shotgun (WGS) entry which is preliminary data.</text>
</comment>
<name>A0AAE3LQB7_9RHOB</name>
<dbReference type="AlphaFoldDB" id="A0AAE3LQB7"/>
<keyword evidence="2" id="KW-1185">Reference proteome</keyword>
<gene>
    <name evidence="1" type="ORF">OH136_02010</name>
</gene>